<comment type="caution">
    <text evidence="3">The sequence shown here is derived from an EMBL/GenBank/DDBJ whole genome shotgun (WGS) entry which is preliminary data.</text>
</comment>
<keyword evidence="4" id="KW-1185">Reference proteome</keyword>
<sequence>MKRALLTTLVAIAASVGPVLSACARETERSPEQEVIFSDEHDAALAAASSEARKSLPLFWAKFDAKPAGYGHYAVKAAFQTRAGATENIWVNVIGRTDGKVIGELANEPYDLGGLKVGDQVEVDEAAITDWQYSKADKLYGHFTTRALSARANAAQRAQSAELFSPQPLEAGAN</sequence>
<dbReference type="Proteomes" id="UP000530564">
    <property type="component" value="Unassembled WGS sequence"/>
</dbReference>
<reference evidence="3 4" key="1">
    <citation type="submission" date="2020-08" db="EMBL/GenBank/DDBJ databases">
        <title>Genomic Encyclopedia of Type Strains, Phase IV (KMG-IV): sequencing the most valuable type-strain genomes for metagenomic binning, comparative biology and taxonomic classification.</title>
        <authorList>
            <person name="Goeker M."/>
        </authorList>
    </citation>
    <scope>NUCLEOTIDE SEQUENCE [LARGE SCALE GENOMIC DNA]</scope>
    <source>
        <strain evidence="3 4">DSM 21793</strain>
    </source>
</reference>
<evidence type="ECO:0000259" key="2">
    <source>
        <dbReference type="Pfam" id="PF10077"/>
    </source>
</evidence>
<dbReference type="AlphaFoldDB" id="A0A839ZTD8"/>
<feature type="signal peptide" evidence="1">
    <location>
        <begin position="1"/>
        <end position="24"/>
    </location>
</feature>
<proteinExistence type="predicted"/>
<organism evidence="3 4">
    <name type="scientific">Phenylobacterium haematophilum</name>
    <dbReference type="NCBI Taxonomy" id="98513"/>
    <lineage>
        <taxon>Bacteria</taxon>
        <taxon>Pseudomonadati</taxon>
        <taxon>Pseudomonadota</taxon>
        <taxon>Alphaproteobacteria</taxon>
        <taxon>Caulobacterales</taxon>
        <taxon>Caulobacteraceae</taxon>
        <taxon>Phenylobacterium</taxon>
    </lineage>
</organism>
<dbReference type="EMBL" id="JACIDK010000001">
    <property type="protein sequence ID" value="MBB3889695.1"/>
    <property type="molecule type" value="Genomic_DNA"/>
</dbReference>
<feature type="domain" description="DUF2314" evidence="2">
    <location>
        <begin position="42"/>
        <end position="159"/>
    </location>
</feature>
<accession>A0A839ZTD8</accession>
<gene>
    <name evidence="3" type="ORF">GGQ61_000392</name>
</gene>
<dbReference type="PROSITE" id="PS51257">
    <property type="entry name" value="PROKAR_LIPOPROTEIN"/>
    <property type="match status" value="1"/>
</dbReference>
<dbReference type="InterPro" id="IPR018756">
    <property type="entry name" value="DUF2314"/>
</dbReference>
<keyword evidence="1" id="KW-0732">Signal</keyword>
<evidence type="ECO:0000313" key="3">
    <source>
        <dbReference type="EMBL" id="MBB3889695.1"/>
    </source>
</evidence>
<protein>
    <submittedName>
        <fullName evidence="3">Uncharacterized protein YegJ (DUF2314 family)</fullName>
    </submittedName>
</protein>
<dbReference type="RefSeq" id="WP_183769695.1">
    <property type="nucleotide sequence ID" value="NZ_JACIDK010000001.1"/>
</dbReference>
<feature type="chain" id="PRO_5032740531" evidence="1">
    <location>
        <begin position="25"/>
        <end position="174"/>
    </location>
</feature>
<name>A0A839ZTD8_9CAUL</name>
<dbReference type="Pfam" id="PF10077">
    <property type="entry name" value="DUF2314"/>
    <property type="match status" value="1"/>
</dbReference>
<evidence type="ECO:0000313" key="4">
    <source>
        <dbReference type="Proteomes" id="UP000530564"/>
    </source>
</evidence>
<evidence type="ECO:0000256" key="1">
    <source>
        <dbReference type="SAM" id="SignalP"/>
    </source>
</evidence>